<accession>A0AC34GVN4</accession>
<proteinExistence type="predicted"/>
<dbReference type="WBParaSite" id="ES5_v2.g9035.t1">
    <property type="protein sequence ID" value="ES5_v2.g9035.t1"/>
    <property type="gene ID" value="ES5_v2.g9035"/>
</dbReference>
<organism evidence="1 2">
    <name type="scientific">Panagrolaimus sp. ES5</name>
    <dbReference type="NCBI Taxonomy" id="591445"/>
    <lineage>
        <taxon>Eukaryota</taxon>
        <taxon>Metazoa</taxon>
        <taxon>Ecdysozoa</taxon>
        <taxon>Nematoda</taxon>
        <taxon>Chromadorea</taxon>
        <taxon>Rhabditida</taxon>
        <taxon>Tylenchina</taxon>
        <taxon>Panagrolaimomorpha</taxon>
        <taxon>Panagrolaimoidea</taxon>
        <taxon>Panagrolaimidae</taxon>
        <taxon>Panagrolaimus</taxon>
    </lineage>
</organism>
<name>A0AC34GVN4_9BILA</name>
<evidence type="ECO:0000313" key="1">
    <source>
        <dbReference type="Proteomes" id="UP000887579"/>
    </source>
</evidence>
<protein>
    <submittedName>
        <fullName evidence="2">Major facilitator superfamily (MFS) profile domain-containing protein</fullName>
    </submittedName>
</protein>
<evidence type="ECO:0000313" key="2">
    <source>
        <dbReference type="WBParaSite" id="ES5_v2.g9035.t1"/>
    </source>
</evidence>
<sequence>MADNNDPVSPSLKETPMQNGKMDPDSLPKVLVSEPTSPVESSVTANGGMEKEPLAVNNESKTPEARSIPNGSLHATLAEDGDNDSFYGSMVEDNHIIRDGDYISEYSINDYQQDGHQDETIIDGLPTPPDGGYGWIIVIAAFVSNFLVDGIANAFGAFMPSFEKEFQTSTAATSIIGSLLIGSYLLSGPIAGGLLNRYDARKVVIAGSILTAVAFALSTFSPNIFAFYFCYSFLGGIGFGFIYLPAIVVVGQYFESKRALATGIAVAGSGFGTFVMPFLCQIAIDAFGWKYTLYMIAGMVFACIFCGLLYKPLPEPQFDLEAHRQEAAERQQALLAALSRADEDAEEDNQVVRPTSGMSHDEDGSGSPTKRGGIRTTSMSEKEEGKEPLLDSELMQRLRECEDDTEDENETTKTPTKQQLSPITENKPLSKSRAGSTHHTHVTNAPSVRDNRTRKHTISSMGSELTINFKNSRPNLSSQLSKISARSYAQSLSKISQAPISLKASESVLSVALSGVDPKEFARPLSRQDIFLQGSIRNLKEFKDEGSNFKNYRESQISIPAAVVAQSVSNMSQVGDIADLSSRMGGSRYSRLTAGIGGDEDDALFYDDSKCKFIPLSIRNAFNEMIDLELLKEPVMLLLCLSNILGMLGFYIPFVYIIELAKTREATQQQATLLVSIIGITNTFGRVLFGWAADRRWVTALAINNFSLLFCGILTAAVPLAINYSMLTGYAVLFGFVVAAYICLTSIVLSDLLGVERLTNSFGLLVVSRGLAALLGTPLAGVAYSATQSYDSCFIFSGALITFSGLVSCAIPYAHHHQRSQMKNEGDYNKEADAQSGKLSVLTEHSEENLTEYQRTIQSLKQQRQLIKELDEARRQVIEQQRIDETHEDQENAKHK</sequence>
<dbReference type="Proteomes" id="UP000887579">
    <property type="component" value="Unplaced"/>
</dbReference>
<reference evidence="2" key="1">
    <citation type="submission" date="2022-11" db="UniProtKB">
        <authorList>
            <consortium name="WormBaseParasite"/>
        </authorList>
    </citation>
    <scope>IDENTIFICATION</scope>
</reference>